<proteinExistence type="predicted"/>
<reference evidence="2" key="1">
    <citation type="submission" date="2020-10" db="EMBL/GenBank/DDBJ databases">
        <authorList>
            <person name="Gilroy R."/>
        </authorList>
    </citation>
    <scope>NUCLEOTIDE SEQUENCE</scope>
    <source>
        <strain evidence="2">ChiSxjej2B14-6234</strain>
    </source>
</reference>
<dbReference type="Pfam" id="PF19845">
    <property type="entry name" value="DUF6320"/>
    <property type="match status" value="1"/>
</dbReference>
<feature type="transmembrane region" description="Helical" evidence="1">
    <location>
        <begin position="185"/>
        <end position="205"/>
    </location>
</feature>
<feature type="transmembrane region" description="Helical" evidence="1">
    <location>
        <begin position="48"/>
        <end position="70"/>
    </location>
</feature>
<keyword evidence="1" id="KW-1133">Transmembrane helix</keyword>
<comment type="caution">
    <text evidence="2">The sequence shown here is derived from an EMBL/GenBank/DDBJ whole genome shotgun (WGS) entry which is preliminary data.</text>
</comment>
<keyword evidence="1" id="KW-0472">Membrane</keyword>
<dbReference type="AlphaFoldDB" id="A0A9D0ZD99"/>
<organism evidence="2 3">
    <name type="scientific">Candidatus Onthenecus intestinigallinarum</name>
    <dbReference type="NCBI Taxonomy" id="2840875"/>
    <lineage>
        <taxon>Bacteria</taxon>
        <taxon>Bacillati</taxon>
        <taxon>Bacillota</taxon>
        <taxon>Clostridia</taxon>
        <taxon>Eubacteriales</taxon>
        <taxon>Candidatus Onthenecus</taxon>
    </lineage>
</organism>
<name>A0A9D0ZD99_9FIRM</name>
<feature type="transmembrane region" description="Helical" evidence="1">
    <location>
        <begin position="76"/>
        <end position="96"/>
    </location>
</feature>
<evidence type="ECO:0000313" key="2">
    <source>
        <dbReference type="EMBL" id="HIQ72358.1"/>
    </source>
</evidence>
<gene>
    <name evidence="2" type="ORF">IAB73_09150</name>
</gene>
<accession>A0A9D0ZD99</accession>
<feature type="transmembrane region" description="Helical" evidence="1">
    <location>
        <begin position="159"/>
        <end position="179"/>
    </location>
</feature>
<feature type="transmembrane region" description="Helical" evidence="1">
    <location>
        <begin position="132"/>
        <end position="152"/>
    </location>
</feature>
<evidence type="ECO:0000313" key="3">
    <source>
        <dbReference type="Proteomes" id="UP000886887"/>
    </source>
</evidence>
<protein>
    <recommendedName>
        <fullName evidence="4">Zinc ribbon domain-containing protein</fullName>
    </recommendedName>
</protein>
<feature type="transmembrane region" description="Helical" evidence="1">
    <location>
        <begin position="108"/>
        <end position="126"/>
    </location>
</feature>
<sequence length="220" mass="23999">MRYCDKCGVTIAGEEARCPLCQSMTLPRGGDSRPPFPDVPTLYARHGLFFRILLLCTVGGAVACLGVDWALGFHGWSLFVAGGVACLWLLLYISIARRRNVLKALTQQVVAVCALGVLWDLCTGWRAWSIDYLLPAAFMSVMLAMFILTLVLRMPSEAFLIYLLLDMLFGLLPAALLAAGLCRNAYPSIACVCVSVIAFVALLVFKGGAVAQELKRRLHL</sequence>
<dbReference type="InterPro" id="IPR046283">
    <property type="entry name" value="DUF6320"/>
</dbReference>
<evidence type="ECO:0000256" key="1">
    <source>
        <dbReference type="SAM" id="Phobius"/>
    </source>
</evidence>
<keyword evidence="1" id="KW-0812">Transmembrane</keyword>
<reference evidence="2" key="2">
    <citation type="journal article" date="2021" name="PeerJ">
        <title>Extensive microbial diversity within the chicken gut microbiome revealed by metagenomics and culture.</title>
        <authorList>
            <person name="Gilroy R."/>
            <person name="Ravi A."/>
            <person name="Getino M."/>
            <person name="Pursley I."/>
            <person name="Horton D.L."/>
            <person name="Alikhan N.F."/>
            <person name="Baker D."/>
            <person name="Gharbi K."/>
            <person name="Hall N."/>
            <person name="Watson M."/>
            <person name="Adriaenssens E.M."/>
            <person name="Foster-Nyarko E."/>
            <person name="Jarju S."/>
            <person name="Secka A."/>
            <person name="Antonio M."/>
            <person name="Oren A."/>
            <person name="Chaudhuri R.R."/>
            <person name="La Ragione R."/>
            <person name="Hildebrand F."/>
            <person name="Pallen M.J."/>
        </authorList>
    </citation>
    <scope>NUCLEOTIDE SEQUENCE</scope>
    <source>
        <strain evidence="2">ChiSxjej2B14-6234</strain>
    </source>
</reference>
<evidence type="ECO:0008006" key="4">
    <source>
        <dbReference type="Google" id="ProtNLM"/>
    </source>
</evidence>
<dbReference type="EMBL" id="DVFJ01000033">
    <property type="protein sequence ID" value="HIQ72358.1"/>
    <property type="molecule type" value="Genomic_DNA"/>
</dbReference>
<dbReference type="Proteomes" id="UP000886887">
    <property type="component" value="Unassembled WGS sequence"/>
</dbReference>